<gene>
    <name evidence="2" type="ORF">PVAP13_9KG255400</name>
</gene>
<dbReference type="EMBL" id="CM029053">
    <property type="protein sequence ID" value="KAG2549587.1"/>
    <property type="molecule type" value="Genomic_DNA"/>
</dbReference>
<organism evidence="2 3">
    <name type="scientific">Panicum virgatum</name>
    <name type="common">Blackwell switchgrass</name>
    <dbReference type="NCBI Taxonomy" id="38727"/>
    <lineage>
        <taxon>Eukaryota</taxon>
        <taxon>Viridiplantae</taxon>
        <taxon>Streptophyta</taxon>
        <taxon>Embryophyta</taxon>
        <taxon>Tracheophyta</taxon>
        <taxon>Spermatophyta</taxon>
        <taxon>Magnoliopsida</taxon>
        <taxon>Liliopsida</taxon>
        <taxon>Poales</taxon>
        <taxon>Poaceae</taxon>
        <taxon>PACMAD clade</taxon>
        <taxon>Panicoideae</taxon>
        <taxon>Panicodae</taxon>
        <taxon>Paniceae</taxon>
        <taxon>Panicinae</taxon>
        <taxon>Panicum</taxon>
        <taxon>Panicum sect. Hiantes</taxon>
    </lineage>
</organism>
<keyword evidence="3" id="KW-1185">Reference proteome</keyword>
<dbReference type="AlphaFoldDB" id="A0A8T0NJL0"/>
<feature type="compositionally biased region" description="Gly residues" evidence="1">
    <location>
        <begin position="18"/>
        <end position="30"/>
    </location>
</feature>
<proteinExistence type="predicted"/>
<comment type="caution">
    <text evidence="2">The sequence shown here is derived from an EMBL/GenBank/DDBJ whole genome shotgun (WGS) entry which is preliminary data.</text>
</comment>
<evidence type="ECO:0000256" key="1">
    <source>
        <dbReference type="SAM" id="MobiDB-lite"/>
    </source>
</evidence>
<sequence>MAAAAGPSPHPPPTPSHGSGGGRGLCGGHGGRIRTEHGGTAVAGPPSPHPPSSRNVPWRWRRPSSLPLRDAPSSCGGQIRARLGAPRSGGSRIRPLRATCVRVARRSRAHGGAGALTSASLCGIARWDDGSSEFRRELIFIISSLSDMLLTGLWTDEPCNADGDFLIVPQKGNLAPLMWHSFGTMIVLL</sequence>
<accession>A0A8T0NJL0</accession>
<name>A0A8T0NJL0_PANVG</name>
<dbReference type="Proteomes" id="UP000823388">
    <property type="component" value="Chromosome 9K"/>
</dbReference>
<feature type="region of interest" description="Disordered" evidence="1">
    <location>
        <begin position="1"/>
        <end position="90"/>
    </location>
</feature>
<protein>
    <submittedName>
        <fullName evidence="2">Uncharacterized protein</fullName>
    </submittedName>
</protein>
<evidence type="ECO:0000313" key="3">
    <source>
        <dbReference type="Proteomes" id="UP000823388"/>
    </source>
</evidence>
<reference evidence="2" key="1">
    <citation type="submission" date="2020-05" db="EMBL/GenBank/DDBJ databases">
        <title>WGS assembly of Panicum virgatum.</title>
        <authorList>
            <person name="Lovell J.T."/>
            <person name="Jenkins J."/>
            <person name="Shu S."/>
            <person name="Juenger T.E."/>
            <person name="Schmutz J."/>
        </authorList>
    </citation>
    <scope>NUCLEOTIDE SEQUENCE</scope>
    <source>
        <strain evidence="2">AP13</strain>
    </source>
</reference>
<evidence type="ECO:0000313" key="2">
    <source>
        <dbReference type="EMBL" id="KAG2549587.1"/>
    </source>
</evidence>